<sequence>MPPRYAAPGASYAHRVSEPGETIDVEITGVAHGGVFVARHEGRVVFVADAIPGERVRARLTDTGKKSSWRAETLEVLDASPHRQPHVWRQAGVDVAPEHRPGGADFGHIALSHQRELKLQVLLEALERFGGMPAPVATMQAAGPVLSDSADVVDDETPDGTRWRTRVSLHVDEDGRIGPYAARSHRVIEVDDLPLATAEVESAARGLRGHAAGRIDLVQPADGRVRVLPRPERRTDAGRPRAGRAQRPSKPAPKAEVVLERVGGREFRVDAGGFWQVHRLAAHSLSTLVSSRLRDAQPDGPAIDPDAWHLDLYGGVGLFAATLGDLGGPATRVTTVESDPRATEHAGENLAEWVGARAETGRVDRWLARLEAEASVTERERLSRGVVLLDPPRSGAGREVVQRIGALTPATVVYVACDPVALARDLSTFRDAGYEAASIDGLDLFPHSHHVEAVAVLTRS</sequence>
<organism evidence="7 8">
    <name type="scientific">Microbacterium salsuginis</name>
    <dbReference type="NCBI Taxonomy" id="2722803"/>
    <lineage>
        <taxon>Bacteria</taxon>
        <taxon>Bacillati</taxon>
        <taxon>Actinomycetota</taxon>
        <taxon>Actinomycetes</taxon>
        <taxon>Micrococcales</taxon>
        <taxon>Microbacteriaceae</taxon>
        <taxon>Microbacterium</taxon>
    </lineage>
</organism>
<feature type="active site" description="Nucleophile" evidence="4">
    <location>
        <position position="417"/>
    </location>
</feature>
<evidence type="ECO:0000256" key="5">
    <source>
        <dbReference type="SAM" id="MobiDB-lite"/>
    </source>
</evidence>
<keyword evidence="2 4" id="KW-0808">Transferase</keyword>
<reference evidence="7 8" key="1">
    <citation type="submission" date="2020-04" db="EMBL/GenBank/DDBJ databases">
        <title>CFH 90308 Microbacterium sp.</title>
        <authorList>
            <person name="Nie G."/>
            <person name="Ming H."/>
            <person name="Xia T."/>
        </authorList>
    </citation>
    <scope>NUCLEOTIDE SEQUENCE [LARGE SCALE GENOMIC DNA]</scope>
    <source>
        <strain evidence="7 8">CFH 90308</strain>
    </source>
</reference>
<dbReference type="SUPFAM" id="SSF53335">
    <property type="entry name" value="S-adenosyl-L-methionine-dependent methyltransferases"/>
    <property type="match status" value="1"/>
</dbReference>
<evidence type="ECO:0000256" key="3">
    <source>
        <dbReference type="ARBA" id="ARBA00022691"/>
    </source>
</evidence>
<evidence type="ECO:0000313" key="8">
    <source>
        <dbReference type="Proteomes" id="UP001429745"/>
    </source>
</evidence>
<evidence type="ECO:0000256" key="2">
    <source>
        <dbReference type="ARBA" id="ARBA00022679"/>
    </source>
</evidence>
<dbReference type="Gene3D" id="2.40.50.140">
    <property type="entry name" value="Nucleic acid-binding proteins"/>
    <property type="match status" value="1"/>
</dbReference>
<dbReference type="InterPro" id="IPR012340">
    <property type="entry name" value="NA-bd_OB-fold"/>
</dbReference>
<feature type="binding site" evidence="4">
    <location>
        <position position="313"/>
    </location>
    <ligand>
        <name>S-adenosyl-L-methionine</name>
        <dbReference type="ChEBI" id="CHEBI:59789"/>
    </ligand>
</feature>
<protein>
    <submittedName>
        <fullName evidence="7">Class I SAM-dependent RNA methyltransferase</fullName>
    </submittedName>
</protein>
<evidence type="ECO:0000256" key="1">
    <source>
        <dbReference type="ARBA" id="ARBA00022603"/>
    </source>
</evidence>
<feature type="compositionally biased region" description="Basic and acidic residues" evidence="5">
    <location>
        <begin position="228"/>
        <end position="239"/>
    </location>
</feature>
<comment type="similarity">
    <text evidence="4">Belongs to the class I-like SAM-binding methyltransferase superfamily. RNA M5U methyltransferase family.</text>
</comment>
<dbReference type="PROSITE" id="PS51687">
    <property type="entry name" value="SAM_MT_RNA_M5U"/>
    <property type="match status" value="1"/>
</dbReference>
<accession>A0ABX1KD15</accession>
<feature type="binding site" evidence="4">
    <location>
        <position position="337"/>
    </location>
    <ligand>
        <name>S-adenosyl-L-methionine</name>
        <dbReference type="ChEBI" id="CHEBI:59789"/>
    </ligand>
</feature>
<keyword evidence="3 4" id="KW-0949">S-adenosyl-L-methionine</keyword>
<dbReference type="Pfam" id="PF05958">
    <property type="entry name" value="tRNA_U5-meth_tr"/>
    <property type="match status" value="1"/>
</dbReference>
<dbReference type="PANTHER" id="PTHR11061:SF30">
    <property type="entry name" value="TRNA (URACIL(54)-C(5))-METHYLTRANSFERASE"/>
    <property type="match status" value="1"/>
</dbReference>
<dbReference type="PROSITE" id="PS01231">
    <property type="entry name" value="TRMA_2"/>
    <property type="match status" value="1"/>
</dbReference>
<dbReference type="InterPro" id="IPR029063">
    <property type="entry name" value="SAM-dependent_MTases_sf"/>
</dbReference>
<feature type="binding site" evidence="4">
    <location>
        <position position="276"/>
    </location>
    <ligand>
        <name>S-adenosyl-L-methionine</name>
        <dbReference type="ChEBI" id="CHEBI:59789"/>
    </ligand>
</feature>
<feature type="domain" description="TRAM" evidence="6">
    <location>
        <begin position="16"/>
        <end position="75"/>
    </location>
</feature>
<gene>
    <name evidence="7" type="ORF">HF576_08820</name>
</gene>
<dbReference type="PANTHER" id="PTHR11061">
    <property type="entry name" value="RNA M5U METHYLTRANSFERASE"/>
    <property type="match status" value="1"/>
</dbReference>
<dbReference type="SUPFAM" id="SSF50249">
    <property type="entry name" value="Nucleic acid-binding proteins"/>
    <property type="match status" value="1"/>
</dbReference>
<evidence type="ECO:0000259" key="6">
    <source>
        <dbReference type="PROSITE" id="PS50926"/>
    </source>
</evidence>
<dbReference type="GO" id="GO:0008168">
    <property type="term" value="F:methyltransferase activity"/>
    <property type="evidence" value="ECO:0007669"/>
    <property type="project" value="UniProtKB-KW"/>
</dbReference>
<comment type="caution">
    <text evidence="7">The sequence shown here is derived from an EMBL/GenBank/DDBJ whole genome shotgun (WGS) entry which is preliminary data.</text>
</comment>
<keyword evidence="8" id="KW-1185">Reference proteome</keyword>
<name>A0ABX1KD15_9MICO</name>
<dbReference type="EMBL" id="JABACI010000002">
    <property type="protein sequence ID" value="NLP83949.1"/>
    <property type="molecule type" value="Genomic_DNA"/>
</dbReference>
<feature type="region of interest" description="Disordered" evidence="5">
    <location>
        <begin position="228"/>
        <end position="254"/>
    </location>
</feature>
<dbReference type="InterPro" id="IPR002792">
    <property type="entry name" value="TRAM_dom"/>
</dbReference>
<evidence type="ECO:0000313" key="7">
    <source>
        <dbReference type="EMBL" id="NLP83949.1"/>
    </source>
</evidence>
<dbReference type="InterPro" id="IPR030391">
    <property type="entry name" value="MeTrfase_TrmA_CS"/>
</dbReference>
<dbReference type="Gene3D" id="3.40.50.150">
    <property type="entry name" value="Vaccinia Virus protein VP39"/>
    <property type="match status" value="1"/>
</dbReference>
<dbReference type="Proteomes" id="UP001429745">
    <property type="component" value="Unassembled WGS sequence"/>
</dbReference>
<dbReference type="Gene3D" id="2.40.50.1070">
    <property type="match status" value="1"/>
</dbReference>
<proteinExistence type="inferred from homology"/>
<dbReference type="PROSITE" id="PS50926">
    <property type="entry name" value="TRAM"/>
    <property type="match status" value="1"/>
</dbReference>
<feature type="binding site" evidence="4">
    <location>
        <position position="390"/>
    </location>
    <ligand>
        <name>S-adenosyl-L-methionine</name>
        <dbReference type="ChEBI" id="CHEBI:59789"/>
    </ligand>
</feature>
<keyword evidence="1 4" id="KW-0489">Methyltransferase</keyword>
<dbReference type="InterPro" id="IPR010280">
    <property type="entry name" value="U5_MeTrfase_fam"/>
</dbReference>
<dbReference type="Pfam" id="PF01938">
    <property type="entry name" value="TRAM"/>
    <property type="match status" value="1"/>
</dbReference>
<dbReference type="GO" id="GO:0032259">
    <property type="term" value="P:methylation"/>
    <property type="evidence" value="ECO:0007669"/>
    <property type="project" value="UniProtKB-KW"/>
</dbReference>
<evidence type="ECO:0000256" key="4">
    <source>
        <dbReference type="PROSITE-ProRule" id="PRU01024"/>
    </source>
</evidence>